<dbReference type="AlphaFoldDB" id="A0A4Q1SEH5"/>
<protein>
    <submittedName>
        <fullName evidence="7">TerC/Alx family metal homeostasis membrane protein</fullName>
    </submittedName>
</protein>
<feature type="transmembrane region" description="Helical" evidence="6">
    <location>
        <begin position="76"/>
        <end position="98"/>
    </location>
</feature>
<keyword evidence="8" id="KW-1185">Reference proteome</keyword>
<gene>
    <name evidence="7" type="ORF">ESZ00_13225</name>
</gene>
<comment type="caution">
    <text evidence="7">The sequence shown here is derived from an EMBL/GenBank/DDBJ whole genome shotgun (WGS) entry which is preliminary data.</text>
</comment>
<dbReference type="GO" id="GO:0016020">
    <property type="term" value="C:membrane"/>
    <property type="evidence" value="ECO:0007669"/>
    <property type="project" value="UniProtKB-SubCell"/>
</dbReference>
<keyword evidence="4 6" id="KW-1133">Transmembrane helix</keyword>
<evidence type="ECO:0000256" key="1">
    <source>
        <dbReference type="ARBA" id="ARBA00004141"/>
    </source>
</evidence>
<dbReference type="InterPro" id="IPR022369">
    <property type="entry name" value="Integral_membrane_TerC_rswitch"/>
</dbReference>
<dbReference type="Proteomes" id="UP000290253">
    <property type="component" value="Unassembled WGS sequence"/>
</dbReference>
<feature type="transmembrane region" description="Helical" evidence="6">
    <location>
        <begin position="45"/>
        <end position="64"/>
    </location>
</feature>
<dbReference type="RefSeq" id="WP_129208724.1">
    <property type="nucleotide sequence ID" value="NZ_BMGU01000004.1"/>
</dbReference>
<reference evidence="7 8" key="1">
    <citation type="journal article" date="2016" name="Int. J. Syst. Evol. Microbiol.">
        <title>Acidipila dinghuensis sp. nov., an acidobacterium isolated from forest soil.</title>
        <authorList>
            <person name="Jiang Y.W."/>
            <person name="Wang J."/>
            <person name="Chen M.H."/>
            <person name="Lv Y.Y."/>
            <person name="Qiu L.H."/>
        </authorList>
    </citation>
    <scope>NUCLEOTIDE SEQUENCE [LARGE SCALE GENOMIC DNA]</scope>
    <source>
        <strain evidence="7 8">DHOF10</strain>
    </source>
</reference>
<feature type="transmembrane region" description="Helical" evidence="6">
    <location>
        <begin position="275"/>
        <end position="295"/>
    </location>
</feature>
<dbReference type="Pfam" id="PF03741">
    <property type="entry name" value="TerC"/>
    <property type="match status" value="1"/>
</dbReference>
<feature type="transmembrane region" description="Helical" evidence="6">
    <location>
        <begin position="14"/>
        <end position="33"/>
    </location>
</feature>
<evidence type="ECO:0000256" key="4">
    <source>
        <dbReference type="ARBA" id="ARBA00022989"/>
    </source>
</evidence>
<evidence type="ECO:0000256" key="5">
    <source>
        <dbReference type="ARBA" id="ARBA00023136"/>
    </source>
</evidence>
<feature type="transmembrane region" description="Helical" evidence="6">
    <location>
        <begin position="110"/>
        <end position="130"/>
    </location>
</feature>
<evidence type="ECO:0000256" key="6">
    <source>
        <dbReference type="SAM" id="Phobius"/>
    </source>
</evidence>
<feature type="transmembrane region" description="Helical" evidence="6">
    <location>
        <begin position="218"/>
        <end position="238"/>
    </location>
</feature>
<feature type="transmembrane region" description="Helical" evidence="6">
    <location>
        <begin position="136"/>
        <end position="155"/>
    </location>
</feature>
<evidence type="ECO:0000313" key="8">
    <source>
        <dbReference type="Proteomes" id="UP000290253"/>
    </source>
</evidence>
<sequence length="298" mass="32995">MTASAHVFAGATPVFWIAFHAIVAVLLIVDLAFLQRSKHVSIRAAWGWTVVLAAMAFCFALFLSRTQGREPALEFLSGYLVEGSLSVDNLFVFLLMFRSLKLDVDQQRRVLLWGVLGAIVMRALFIAVGTSLLHRFAWVEYVFGAFLIYAAIRLLKHKEEDEGPSGPMRWLQQCCLQNVNGKPAMSAFLLIVLAVEATDLIFALDSIPAVLAITRNTFIVYTSNIFAILGLRSLYFALSSALDKLRLLHYGLALILAFVGVKMLISKWVDVPVTWSLGFILLVLAIFSIASRLTAKPA</sequence>
<dbReference type="InterPro" id="IPR005496">
    <property type="entry name" value="Integral_membrane_TerC"/>
</dbReference>
<dbReference type="PANTHER" id="PTHR30238">
    <property type="entry name" value="MEMBRANE BOUND PREDICTED REDOX MODULATOR"/>
    <property type="match status" value="1"/>
</dbReference>
<dbReference type="NCBIfam" id="TIGR03718">
    <property type="entry name" value="R_switched_Alx"/>
    <property type="match status" value="1"/>
</dbReference>
<keyword evidence="5 6" id="KW-0472">Membrane</keyword>
<comment type="subcellular location">
    <subcellularLocation>
        <location evidence="1">Membrane</location>
        <topology evidence="1">Multi-pass membrane protein</topology>
    </subcellularLocation>
</comment>
<dbReference type="PANTHER" id="PTHR30238:SF0">
    <property type="entry name" value="THYLAKOID MEMBRANE PROTEIN TERC, CHLOROPLASTIC"/>
    <property type="match status" value="1"/>
</dbReference>
<keyword evidence="3 6" id="KW-0812">Transmembrane</keyword>
<accession>A0A4Q1SEH5</accession>
<evidence type="ECO:0000256" key="3">
    <source>
        <dbReference type="ARBA" id="ARBA00022692"/>
    </source>
</evidence>
<proteinExistence type="inferred from homology"/>
<feature type="transmembrane region" description="Helical" evidence="6">
    <location>
        <begin position="250"/>
        <end position="269"/>
    </location>
</feature>
<dbReference type="EMBL" id="SDMK01000002">
    <property type="protein sequence ID" value="RXS95527.1"/>
    <property type="molecule type" value="Genomic_DNA"/>
</dbReference>
<organism evidence="7 8">
    <name type="scientific">Silvibacterium dinghuense</name>
    <dbReference type="NCBI Taxonomy" id="1560006"/>
    <lineage>
        <taxon>Bacteria</taxon>
        <taxon>Pseudomonadati</taxon>
        <taxon>Acidobacteriota</taxon>
        <taxon>Terriglobia</taxon>
        <taxon>Terriglobales</taxon>
        <taxon>Acidobacteriaceae</taxon>
        <taxon>Silvibacterium</taxon>
    </lineage>
</organism>
<dbReference type="OrthoDB" id="9783692at2"/>
<evidence type="ECO:0000256" key="2">
    <source>
        <dbReference type="ARBA" id="ARBA00007511"/>
    </source>
</evidence>
<feature type="transmembrane region" description="Helical" evidence="6">
    <location>
        <begin position="187"/>
        <end position="212"/>
    </location>
</feature>
<evidence type="ECO:0000313" key="7">
    <source>
        <dbReference type="EMBL" id="RXS95527.1"/>
    </source>
</evidence>
<comment type="similarity">
    <text evidence="2">Belongs to the TerC family.</text>
</comment>
<name>A0A4Q1SEH5_9BACT</name>